<feature type="transmembrane region" description="Helical" evidence="1">
    <location>
        <begin position="7"/>
        <end position="31"/>
    </location>
</feature>
<sequence length="208" mass="21588">MSNQKLVSLSLAVFPILAFVGWIILGAILGFDNGPDKPESYIAALGENSNAVKAIFPIITLLFLVVVACLGYIRNSMEGGSGHLMARFGFLLMVIAAPGFVAEGGLQMGVAEAASLGSLQTAQTLFAAGNAIGAMATALMFIGFLVIGIGILKQKNFHIIIAAVMVIAGIFTTAICVIDYSNQLIVIGYVGFCLANAALGISLLRSSE</sequence>
<reference evidence="2" key="1">
    <citation type="submission" date="2018-05" db="EMBL/GenBank/DDBJ databases">
        <authorList>
            <person name="Lanie J.A."/>
            <person name="Ng W.-L."/>
            <person name="Kazmierczak K.M."/>
            <person name="Andrzejewski T.M."/>
            <person name="Davidsen T.M."/>
            <person name="Wayne K.J."/>
            <person name="Tettelin H."/>
            <person name="Glass J.I."/>
            <person name="Rusch D."/>
            <person name="Podicherti R."/>
            <person name="Tsui H.-C.T."/>
            <person name="Winkler M.E."/>
        </authorList>
    </citation>
    <scope>NUCLEOTIDE SEQUENCE</scope>
</reference>
<feature type="transmembrane region" description="Helical" evidence="1">
    <location>
        <begin position="85"/>
        <end position="106"/>
    </location>
</feature>
<keyword evidence="1" id="KW-0812">Transmembrane</keyword>
<name>A0A381VEM2_9ZZZZ</name>
<gene>
    <name evidence="2" type="ORF">METZ01_LOCUS91659</name>
</gene>
<protein>
    <recommendedName>
        <fullName evidence="3">DUF998 domain-containing protein</fullName>
    </recommendedName>
</protein>
<organism evidence="2">
    <name type="scientific">marine metagenome</name>
    <dbReference type="NCBI Taxonomy" id="408172"/>
    <lineage>
        <taxon>unclassified sequences</taxon>
        <taxon>metagenomes</taxon>
        <taxon>ecological metagenomes</taxon>
    </lineage>
</organism>
<dbReference type="EMBL" id="UINC01008631">
    <property type="protein sequence ID" value="SVA38805.1"/>
    <property type="molecule type" value="Genomic_DNA"/>
</dbReference>
<keyword evidence="1" id="KW-1133">Transmembrane helix</keyword>
<evidence type="ECO:0000313" key="2">
    <source>
        <dbReference type="EMBL" id="SVA38805.1"/>
    </source>
</evidence>
<feature type="transmembrane region" description="Helical" evidence="1">
    <location>
        <begin position="159"/>
        <end position="180"/>
    </location>
</feature>
<proteinExistence type="predicted"/>
<dbReference type="AlphaFoldDB" id="A0A381VEM2"/>
<evidence type="ECO:0000256" key="1">
    <source>
        <dbReference type="SAM" id="Phobius"/>
    </source>
</evidence>
<evidence type="ECO:0008006" key="3">
    <source>
        <dbReference type="Google" id="ProtNLM"/>
    </source>
</evidence>
<feature type="transmembrane region" description="Helical" evidence="1">
    <location>
        <begin position="186"/>
        <end position="204"/>
    </location>
</feature>
<feature type="transmembrane region" description="Helical" evidence="1">
    <location>
        <begin position="51"/>
        <end position="73"/>
    </location>
</feature>
<accession>A0A381VEM2</accession>
<feature type="transmembrane region" description="Helical" evidence="1">
    <location>
        <begin position="126"/>
        <end position="152"/>
    </location>
</feature>
<keyword evidence="1" id="KW-0472">Membrane</keyword>